<dbReference type="GO" id="GO:0016287">
    <property type="term" value="F:glycerone-phosphate O-acyltransferase activity"/>
    <property type="evidence" value="ECO:0007669"/>
    <property type="project" value="TreeGrafter"/>
</dbReference>
<evidence type="ECO:0000313" key="9">
    <source>
        <dbReference type="Proteomes" id="UP000075809"/>
    </source>
</evidence>
<dbReference type="GO" id="GO:0006631">
    <property type="term" value="P:fatty acid metabolic process"/>
    <property type="evidence" value="ECO:0007669"/>
    <property type="project" value="TreeGrafter"/>
</dbReference>
<feature type="domain" description="Phospholipid/glycerol acyltransferase" evidence="7">
    <location>
        <begin position="133"/>
        <end position="262"/>
    </location>
</feature>
<keyword evidence="9" id="KW-1185">Reference proteome</keyword>
<evidence type="ECO:0000256" key="1">
    <source>
        <dbReference type="ARBA" id="ARBA00004184"/>
    </source>
</evidence>
<dbReference type="PIRSF" id="PIRSF000437">
    <property type="entry name" value="GPAT_DHAPAT"/>
    <property type="match status" value="1"/>
</dbReference>
<dbReference type="Proteomes" id="UP000075809">
    <property type="component" value="Unassembled WGS sequence"/>
</dbReference>
<keyword evidence="5 6" id="KW-0012">Acyltransferase</keyword>
<evidence type="ECO:0000259" key="7">
    <source>
        <dbReference type="SMART" id="SM00563"/>
    </source>
</evidence>
<keyword evidence="3 6" id="KW-0808">Transferase</keyword>
<evidence type="ECO:0000256" key="2">
    <source>
        <dbReference type="ARBA" id="ARBA00007937"/>
    </source>
</evidence>
<dbReference type="SUPFAM" id="SSF69593">
    <property type="entry name" value="Glycerol-3-phosphate (1)-acyltransferase"/>
    <property type="match status" value="1"/>
</dbReference>
<dbReference type="Pfam" id="PF19277">
    <property type="entry name" value="GPAT_C"/>
    <property type="match status" value="1"/>
</dbReference>
<sequence>MELNTGFVDMLENRRRDCDFLWATRSMDPALPHMLPPDSVYDRERIIQAVLQDKQVKAAIDTIAKTTGVGVKDVENNARAMINEMASKADLATVRWIGIFITKAMKRMFSQIYINEIMLSNLKKETRISQAQYIYVPSHRSYLDFILLSYILFSYDMALPNIAAGMDFYNMKIVGELLRKTGAFYIRRSFSNDLLYKQIFRSYVNTIVSHSDRAIEFFIEGTRSRSQKSTIPKYGLLSIIIESLLQGDVPDIYFVPMSINYERPPEELLFVYEMLGVPKPKESTARLFRSLSILQKPFSHGRIFFNIGEPISASQFVDKTYRQKKVLQPSFKIPSSVVENIAYLIIESHKKNTVLMPINIIALLLNEKIQTKPKELYTLDLLIQDYQWFKSFVTKSLKALIYGTETTDNDMIKQEILESLKPHDELIVLDSSNTLKIKQRHKRIKQLNYSNIKGYPLSEQTLQIAVSAINIAIYSNPILAYLTEIVFITATIEENGIETEVALERYELLRRLFSTEFAMRPIEDKTLIKIEWEKSLNILISQNCLHIVNNLIFIGNNTKLFSILHNIILPFIDVAYVICILLSEWTERMSVELTDRTILVETQKEVERLIFETKDRCQHPYCLSLDLYNTTWSSLLSQGIIAYQKHTNTYQTDKAKLTYLIGALLELPLRHPTETYVDAFPLIISTSSMDIQAKL</sequence>
<dbReference type="EMBL" id="KQ982686">
    <property type="protein sequence ID" value="KYQ52325.1"/>
    <property type="molecule type" value="Genomic_DNA"/>
</dbReference>
<dbReference type="GO" id="GO:0005778">
    <property type="term" value="C:peroxisomal membrane"/>
    <property type="evidence" value="ECO:0007669"/>
    <property type="project" value="TreeGrafter"/>
</dbReference>
<comment type="similarity">
    <text evidence="2 6">Belongs to the GPAT/DAPAT family.</text>
</comment>
<protein>
    <submittedName>
        <fullName evidence="8">Dihydroxyacetone phosphate acyltransferase</fullName>
    </submittedName>
</protein>
<evidence type="ECO:0000256" key="6">
    <source>
        <dbReference type="PIRNR" id="PIRNR000437"/>
    </source>
</evidence>
<comment type="subcellular location">
    <subcellularLocation>
        <location evidence="1">Endomembrane system</location>
        <topology evidence="1">Peripheral membrane protein</topology>
    </subcellularLocation>
</comment>
<dbReference type="GO" id="GO:0031966">
    <property type="term" value="C:mitochondrial membrane"/>
    <property type="evidence" value="ECO:0007669"/>
    <property type="project" value="TreeGrafter"/>
</dbReference>
<reference evidence="8 9" key="1">
    <citation type="submission" date="2015-09" db="EMBL/GenBank/DDBJ databases">
        <title>Trachymyrmex zeteki WGS genome.</title>
        <authorList>
            <person name="Nygaard S."/>
            <person name="Hu H."/>
            <person name="Boomsma J."/>
            <person name="Zhang G."/>
        </authorList>
    </citation>
    <scope>NUCLEOTIDE SEQUENCE [LARGE SCALE GENOMIC DNA]</scope>
    <source>
        <strain evidence="8">Tzet28-1</strain>
        <tissue evidence="8">Whole body</tissue>
    </source>
</reference>
<dbReference type="PANTHER" id="PTHR12563:SF17">
    <property type="entry name" value="DIHYDROXYACETONE PHOSPHATE ACYLTRANSFERASE"/>
    <property type="match status" value="1"/>
</dbReference>
<keyword evidence="4" id="KW-0472">Membrane</keyword>
<dbReference type="InterPro" id="IPR022284">
    <property type="entry name" value="GPAT/DHAPAT"/>
</dbReference>
<dbReference type="CDD" id="cd07993">
    <property type="entry name" value="LPLAT_DHAPAT-like"/>
    <property type="match status" value="1"/>
</dbReference>
<gene>
    <name evidence="8" type="ORF">ALC60_08591</name>
</gene>
<dbReference type="GO" id="GO:0008654">
    <property type="term" value="P:phospholipid biosynthetic process"/>
    <property type="evidence" value="ECO:0007669"/>
    <property type="project" value="TreeGrafter"/>
</dbReference>
<dbReference type="SMART" id="SM00563">
    <property type="entry name" value="PlsC"/>
    <property type="match status" value="1"/>
</dbReference>
<evidence type="ECO:0000256" key="3">
    <source>
        <dbReference type="ARBA" id="ARBA00022679"/>
    </source>
</evidence>
<dbReference type="InterPro" id="IPR045520">
    <property type="entry name" value="GPAT/DHAPAT_C"/>
</dbReference>
<organism evidence="8 9">
    <name type="scientific">Mycetomoellerius zeteki</name>
    <dbReference type="NCBI Taxonomy" id="64791"/>
    <lineage>
        <taxon>Eukaryota</taxon>
        <taxon>Metazoa</taxon>
        <taxon>Ecdysozoa</taxon>
        <taxon>Arthropoda</taxon>
        <taxon>Hexapoda</taxon>
        <taxon>Insecta</taxon>
        <taxon>Pterygota</taxon>
        <taxon>Neoptera</taxon>
        <taxon>Endopterygota</taxon>
        <taxon>Hymenoptera</taxon>
        <taxon>Apocrita</taxon>
        <taxon>Aculeata</taxon>
        <taxon>Formicoidea</taxon>
        <taxon>Formicidae</taxon>
        <taxon>Myrmicinae</taxon>
        <taxon>Mycetomoellerius</taxon>
    </lineage>
</organism>
<dbReference type="PANTHER" id="PTHR12563">
    <property type="entry name" value="GLYCEROL-3-PHOSPHATE ACYLTRANSFERASE"/>
    <property type="match status" value="1"/>
</dbReference>
<dbReference type="InterPro" id="IPR002123">
    <property type="entry name" value="Plipid/glycerol_acylTrfase"/>
</dbReference>
<dbReference type="Pfam" id="PF01553">
    <property type="entry name" value="Acyltransferase"/>
    <property type="match status" value="1"/>
</dbReference>
<dbReference type="STRING" id="64791.A0A151WXD4"/>
<dbReference type="InterPro" id="IPR041728">
    <property type="entry name" value="GPAT/DHAPAT_LPLAT"/>
</dbReference>
<evidence type="ECO:0000256" key="4">
    <source>
        <dbReference type="ARBA" id="ARBA00023136"/>
    </source>
</evidence>
<accession>A0A151WXD4</accession>
<proteinExistence type="inferred from homology"/>
<dbReference type="GO" id="GO:0008611">
    <property type="term" value="P:ether lipid biosynthetic process"/>
    <property type="evidence" value="ECO:0007669"/>
    <property type="project" value="TreeGrafter"/>
</dbReference>
<dbReference type="GO" id="GO:0019432">
    <property type="term" value="P:triglyceride biosynthetic process"/>
    <property type="evidence" value="ECO:0007669"/>
    <property type="project" value="TreeGrafter"/>
</dbReference>
<dbReference type="GO" id="GO:0012505">
    <property type="term" value="C:endomembrane system"/>
    <property type="evidence" value="ECO:0007669"/>
    <property type="project" value="UniProtKB-SubCell"/>
</dbReference>
<evidence type="ECO:0000256" key="5">
    <source>
        <dbReference type="ARBA" id="ARBA00023315"/>
    </source>
</evidence>
<evidence type="ECO:0000313" key="8">
    <source>
        <dbReference type="EMBL" id="KYQ52325.1"/>
    </source>
</evidence>
<dbReference type="GO" id="GO:0004366">
    <property type="term" value="F:glycerol-3-phosphate O-acyltransferase activity"/>
    <property type="evidence" value="ECO:0007669"/>
    <property type="project" value="TreeGrafter"/>
</dbReference>
<dbReference type="AlphaFoldDB" id="A0A151WXD4"/>
<name>A0A151WXD4_9HYME</name>